<dbReference type="CDD" id="cd00063">
    <property type="entry name" value="FN3"/>
    <property type="match status" value="4"/>
</dbReference>
<dbReference type="InterPro" id="IPR013783">
    <property type="entry name" value="Ig-like_fold"/>
</dbReference>
<dbReference type="PANTHER" id="PTHR13817:SF73">
    <property type="entry name" value="FIBRONECTIN TYPE-III DOMAIN-CONTAINING PROTEIN"/>
    <property type="match status" value="1"/>
</dbReference>
<feature type="domain" description="Fibronectin type-III" evidence="3">
    <location>
        <begin position="476"/>
        <end position="586"/>
    </location>
</feature>
<gene>
    <name evidence="4" type="ORF">C3F09_01035</name>
</gene>
<dbReference type="SMART" id="SM00060">
    <property type="entry name" value="FN3"/>
    <property type="match status" value="5"/>
</dbReference>
<feature type="chain" id="PRO_5032792282" description="Fibronectin type-III domain-containing protein" evidence="2">
    <location>
        <begin position="34"/>
        <end position="771"/>
    </location>
</feature>
<keyword evidence="2" id="KW-0732">Signal</keyword>
<feature type="domain" description="Fibronectin type-III" evidence="3">
    <location>
        <begin position="255"/>
        <end position="366"/>
    </location>
</feature>
<dbReference type="PANTHER" id="PTHR13817">
    <property type="entry name" value="TITIN"/>
    <property type="match status" value="1"/>
</dbReference>
<reference evidence="4 5" key="1">
    <citation type="journal article" date="2018" name="ISME J.">
        <title>A methanotrophic archaeon couples anaerobic oxidation of methane to Fe(III) reduction.</title>
        <authorList>
            <person name="Cai C."/>
            <person name="Leu A.O."/>
            <person name="Xie G.J."/>
            <person name="Guo J."/>
            <person name="Feng Y."/>
            <person name="Zhao J.X."/>
            <person name="Tyson G.W."/>
            <person name="Yuan Z."/>
            <person name="Hu S."/>
        </authorList>
    </citation>
    <scope>NUCLEOTIDE SEQUENCE [LARGE SCALE GENOMIC DNA]</scope>
    <source>
        <strain evidence="4">FeB_12</strain>
    </source>
</reference>
<evidence type="ECO:0000256" key="2">
    <source>
        <dbReference type="SAM" id="SignalP"/>
    </source>
</evidence>
<proteinExistence type="predicted"/>
<protein>
    <recommendedName>
        <fullName evidence="3">Fibronectin type-III domain-containing protein</fullName>
    </recommendedName>
</protein>
<dbReference type="SUPFAM" id="SSF49265">
    <property type="entry name" value="Fibronectin type III"/>
    <property type="match status" value="3"/>
</dbReference>
<dbReference type="InterPro" id="IPR036116">
    <property type="entry name" value="FN3_sf"/>
</dbReference>
<evidence type="ECO:0000313" key="4">
    <source>
        <dbReference type="EMBL" id="PWB76164.1"/>
    </source>
</evidence>
<dbReference type="InterPro" id="IPR003961">
    <property type="entry name" value="FN3_dom"/>
</dbReference>
<keyword evidence="1" id="KW-0677">Repeat</keyword>
<organism evidence="4 5">
    <name type="scientific">candidate division GN15 bacterium</name>
    <dbReference type="NCBI Taxonomy" id="2072418"/>
    <lineage>
        <taxon>Bacteria</taxon>
        <taxon>candidate division GN15</taxon>
    </lineage>
</organism>
<comment type="caution">
    <text evidence="4">The sequence shown here is derived from an EMBL/GenBank/DDBJ whole genome shotgun (WGS) entry which is preliminary data.</text>
</comment>
<evidence type="ECO:0000313" key="5">
    <source>
        <dbReference type="Proteomes" id="UP000250918"/>
    </source>
</evidence>
<evidence type="ECO:0000259" key="3">
    <source>
        <dbReference type="PROSITE" id="PS50853"/>
    </source>
</evidence>
<feature type="domain" description="Fibronectin type-III" evidence="3">
    <location>
        <begin position="140"/>
        <end position="250"/>
    </location>
</feature>
<evidence type="ECO:0000256" key="1">
    <source>
        <dbReference type="ARBA" id="ARBA00022737"/>
    </source>
</evidence>
<accession>A0A855X4E4</accession>
<dbReference type="Proteomes" id="UP000250918">
    <property type="component" value="Unassembled WGS sequence"/>
</dbReference>
<dbReference type="InterPro" id="IPR050964">
    <property type="entry name" value="Striated_Muscle_Regulatory"/>
</dbReference>
<dbReference type="EMBL" id="PQAP01000004">
    <property type="protein sequence ID" value="PWB76164.1"/>
    <property type="molecule type" value="Genomic_DNA"/>
</dbReference>
<feature type="domain" description="Fibronectin type-III" evidence="3">
    <location>
        <begin position="367"/>
        <end position="473"/>
    </location>
</feature>
<dbReference type="Pfam" id="PF00041">
    <property type="entry name" value="fn3"/>
    <property type="match status" value="4"/>
</dbReference>
<sequence length="771" mass="79468">MTTSRTSPLQRSSLLLALSAASILLALARPTSAALQAASATPTSVTLTWTAPGDDSTTGTAAVYDIRYSLATITDANWSSATQVTGEPTPAAAGTVQTFDVTGLNPGTTYYLAIKAADDAGNWSGLSNIVAKATLPENTPPANIANLTATASTQNSVTLTWTAPGDDGTTGTATTYDLRYSTSTITDANWAAATQVTSEPSPKAAGNAEAFTVTGLNASTTYYFAIKTADEIPNWSGLSNIASRATTSETVAPAAIANLGASNETATSVTLSWTAPGDDGSTGTATTYDIRYSTALITAANFNSAAQVTGAPAPKVAGSAESFVVTGLASSTMFYFAIKTADEVPNWSAISNVTNRTTLTESTPPAAIANMTAIASGQNSITLIWTAPGDDGSTGTAATYDLRYSTANINATNFASATQVTGEPSPKPAGTPETLTVSGLNLSTTYYFAIKTADEVPNWSTISNIATRATTGDLTPPASIKDLSAITGSSDGELVLSWTAPGDDSVTGTATTFLVRYSTGVMTAANWDAAALYTPPPIPQTAGTPQSLTMRGLVPGQVYYVGMKAVDERANFSGLSNIVSAQAKITIIADNDQEAPLLVAPADGAVVASSRPILAAKNVVGVAVSAYYFEIATDSSFVGLAASGSALPGADTTTWQVEDQLQPGTIYFWRTRADNLAYSPTASFTVQPSTHAYPNPFVMASSPRTTFTELPSGSSLTLMTVAGEPIRTWTNLTGSDIQWDGTNDAGSTVSSGMYLWYVSNSDIKGKLIVVR</sequence>
<dbReference type="AlphaFoldDB" id="A0A855X4E4"/>
<dbReference type="Gene3D" id="2.60.40.10">
    <property type="entry name" value="Immunoglobulins"/>
    <property type="match status" value="6"/>
</dbReference>
<name>A0A855X4E4_9BACT</name>
<dbReference type="PROSITE" id="PS50853">
    <property type="entry name" value="FN3"/>
    <property type="match status" value="5"/>
</dbReference>
<feature type="signal peptide" evidence="2">
    <location>
        <begin position="1"/>
        <end position="33"/>
    </location>
</feature>
<feature type="domain" description="Fibronectin type-III" evidence="3">
    <location>
        <begin position="31"/>
        <end position="138"/>
    </location>
</feature>